<dbReference type="Proteomes" id="UP000524246">
    <property type="component" value="Unassembled WGS sequence"/>
</dbReference>
<comment type="caution">
    <text evidence="1">The sequence shown here is derived from an EMBL/GenBank/DDBJ whole genome shotgun (WGS) entry which is preliminary data.</text>
</comment>
<dbReference type="EMBL" id="JAAZON010000522">
    <property type="protein sequence ID" value="NMC63764.1"/>
    <property type="molecule type" value="Genomic_DNA"/>
</dbReference>
<sequence length="90" mass="9268">MGNAPILKKNLPEIGSLQDTAVDTLSGLSFSRPAERMAFAQVADAAGKVVNKLTPMEMVLGVLAGANGVVEASRNALLKACDAAKKIDGE</sequence>
<evidence type="ECO:0000313" key="2">
    <source>
        <dbReference type="Proteomes" id="UP000524246"/>
    </source>
</evidence>
<gene>
    <name evidence="1" type="ORF">GYA55_11430</name>
</gene>
<organism evidence="1 2">
    <name type="scientific">SAR324 cluster bacterium</name>
    <dbReference type="NCBI Taxonomy" id="2024889"/>
    <lineage>
        <taxon>Bacteria</taxon>
        <taxon>Deltaproteobacteria</taxon>
        <taxon>SAR324 cluster</taxon>
    </lineage>
</organism>
<protein>
    <submittedName>
        <fullName evidence="1">Uncharacterized protein</fullName>
    </submittedName>
</protein>
<reference evidence="1 2" key="1">
    <citation type="journal article" date="2020" name="Biotechnol. Biofuels">
        <title>New insights from the biogas microbiome by comprehensive genome-resolved metagenomics of nearly 1600 species originating from multiple anaerobic digesters.</title>
        <authorList>
            <person name="Campanaro S."/>
            <person name="Treu L."/>
            <person name="Rodriguez-R L.M."/>
            <person name="Kovalovszki A."/>
            <person name="Ziels R.M."/>
            <person name="Maus I."/>
            <person name="Zhu X."/>
            <person name="Kougias P.G."/>
            <person name="Basile A."/>
            <person name="Luo G."/>
            <person name="Schluter A."/>
            <person name="Konstantinidis K.T."/>
            <person name="Angelidaki I."/>
        </authorList>
    </citation>
    <scope>NUCLEOTIDE SEQUENCE [LARGE SCALE GENOMIC DNA]</scope>
    <source>
        <strain evidence="1">AS27yjCOA_65</strain>
    </source>
</reference>
<name>A0A7X9IL41_9DELT</name>
<proteinExistence type="predicted"/>
<evidence type="ECO:0000313" key="1">
    <source>
        <dbReference type="EMBL" id="NMC63764.1"/>
    </source>
</evidence>
<dbReference type="AlphaFoldDB" id="A0A7X9IL41"/>
<accession>A0A7X9IL41</accession>